<dbReference type="HOGENOM" id="CLU_2906918_0_0_1"/>
<dbReference type="AlphaFoldDB" id="T1JKJ2"/>
<sequence length="62" mass="7287">MYFSRGLRREDKGWLVGVSNLSFFTLYRLAITYISSSRKGMFESNALIVFLRKKNKAFKSKK</sequence>
<dbReference type="Proteomes" id="UP000014500">
    <property type="component" value="Unassembled WGS sequence"/>
</dbReference>
<protein>
    <submittedName>
        <fullName evidence="2">Uncharacterized protein</fullName>
    </submittedName>
</protein>
<dbReference type="EMBL" id="AFFK01020101">
    <property type="status" value="NOT_ANNOTATED_CDS"/>
    <property type="molecule type" value="Genomic_DNA"/>
</dbReference>
<feature type="transmembrane region" description="Helical" evidence="1">
    <location>
        <begin position="12"/>
        <end position="31"/>
    </location>
</feature>
<proteinExistence type="predicted"/>
<reference evidence="3" key="1">
    <citation type="submission" date="2011-05" db="EMBL/GenBank/DDBJ databases">
        <authorList>
            <person name="Richards S.R."/>
            <person name="Qu J."/>
            <person name="Jiang H."/>
            <person name="Jhangiani S.N."/>
            <person name="Agravi P."/>
            <person name="Goodspeed R."/>
            <person name="Gross S."/>
            <person name="Mandapat C."/>
            <person name="Jackson L."/>
            <person name="Mathew T."/>
            <person name="Pu L."/>
            <person name="Thornton R."/>
            <person name="Saada N."/>
            <person name="Wilczek-Boney K.B."/>
            <person name="Lee S."/>
            <person name="Kovar C."/>
            <person name="Wu Y."/>
            <person name="Scherer S.E."/>
            <person name="Worley K.C."/>
            <person name="Muzny D.M."/>
            <person name="Gibbs R."/>
        </authorList>
    </citation>
    <scope>NUCLEOTIDE SEQUENCE</scope>
    <source>
        <strain evidence="3">Brora</strain>
    </source>
</reference>
<keyword evidence="3" id="KW-1185">Reference proteome</keyword>
<evidence type="ECO:0000313" key="3">
    <source>
        <dbReference type="Proteomes" id="UP000014500"/>
    </source>
</evidence>
<evidence type="ECO:0000313" key="2">
    <source>
        <dbReference type="EnsemblMetazoa" id="SMAR014372-PA"/>
    </source>
</evidence>
<accession>T1JKJ2</accession>
<organism evidence="2 3">
    <name type="scientific">Strigamia maritima</name>
    <name type="common">European centipede</name>
    <name type="synonym">Geophilus maritimus</name>
    <dbReference type="NCBI Taxonomy" id="126957"/>
    <lineage>
        <taxon>Eukaryota</taxon>
        <taxon>Metazoa</taxon>
        <taxon>Ecdysozoa</taxon>
        <taxon>Arthropoda</taxon>
        <taxon>Myriapoda</taxon>
        <taxon>Chilopoda</taxon>
        <taxon>Pleurostigmophora</taxon>
        <taxon>Geophilomorpha</taxon>
        <taxon>Linotaeniidae</taxon>
        <taxon>Strigamia</taxon>
    </lineage>
</organism>
<name>T1JKJ2_STRMM</name>
<dbReference type="EnsemblMetazoa" id="SMAR014372-RA">
    <property type="protein sequence ID" value="SMAR014372-PA"/>
    <property type="gene ID" value="SMAR014372"/>
</dbReference>
<keyword evidence="1" id="KW-0812">Transmembrane</keyword>
<keyword evidence="1" id="KW-1133">Transmembrane helix</keyword>
<evidence type="ECO:0000256" key="1">
    <source>
        <dbReference type="SAM" id="Phobius"/>
    </source>
</evidence>
<keyword evidence="1" id="KW-0472">Membrane</keyword>
<reference evidence="2" key="2">
    <citation type="submission" date="2015-02" db="UniProtKB">
        <authorList>
            <consortium name="EnsemblMetazoa"/>
        </authorList>
    </citation>
    <scope>IDENTIFICATION</scope>
</reference>